<evidence type="ECO:0000313" key="4">
    <source>
        <dbReference type="EMBL" id="KCZ82098.1"/>
    </source>
</evidence>
<reference evidence="5" key="1">
    <citation type="submission" date="2013-02" db="EMBL/GenBank/DDBJ databases">
        <authorList>
            <consortium name="The Broad Institute Genome Sequencing Platform"/>
            <person name="Cuomo C."/>
            <person name="Becnel J."/>
            <person name="Sanscrainte N."/>
            <person name="Walker B."/>
            <person name="Young S.K."/>
            <person name="Zeng Q."/>
            <person name="Gargeya S."/>
            <person name="Fitzgerald M."/>
            <person name="Haas B."/>
            <person name="Abouelleil A."/>
            <person name="Alvarado L."/>
            <person name="Arachchi H.M."/>
            <person name="Berlin A.M."/>
            <person name="Chapman S.B."/>
            <person name="Dewar J."/>
            <person name="Goldberg J."/>
            <person name="Griggs A."/>
            <person name="Gujja S."/>
            <person name="Hansen M."/>
            <person name="Howarth C."/>
            <person name="Imamovic A."/>
            <person name="Larimer J."/>
            <person name="McCowan C."/>
            <person name="Murphy C."/>
            <person name="Neiman D."/>
            <person name="Pearson M."/>
            <person name="Priest M."/>
            <person name="Roberts A."/>
            <person name="Saif S."/>
            <person name="Shea T."/>
            <person name="Sisk P."/>
            <person name="Sykes S."/>
            <person name="Wortman J."/>
            <person name="Nusbaum C."/>
            <person name="Birren B."/>
        </authorList>
    </citation>
    <scope>NUCLEOTIDE SEQUENCE [LARGE SCALE GENOMIC DNA]</scope>
    <source>
        <strain evidence="5">PRA339</strain>
    </source>
</reference>
<dbReference type="AlphaFoldDB" id="A0A059F4C0"/>
<accession>A0A059F4C0</accession>
<evidence type="ECO:0000313" key="5">
    <source>
        <dbReference type="Proteomes" id="UP000030655"/>
    </source>
</evidence>
<reference evidence="4 5" key="2">
    <citation type="submission" date="2014-03" db="EMBL/GenBank/DDBJ databases">
        <title>The Genome Sequence of Anncaliia algerae insect isolate PRA339.</title>
        <authorList>
            <consortium name="The Broad Institute Genome Sequencing Platform"/>
            <consortium name="The Broad Institute Genome Sequencing Center for Infectious Disease"/>
            <person name="Cuomo C."/>
            <person name="Becnel J."/>
            <person name="Sanscrainte N."/>
            <person name="Walker B."/>
            <person name="Young S.K."/>
            <person name="Zeng Q."/>
            <person name="Gargeya S."/>
            <person name="Fitzgerald M."/>
            <person name="Haas B."/>
            <person name="Abouelleil A."/>
            <person name="Alvarado L."/>
            <person name="Arachchi H.M."/>
            <person name="Berlin A.M."/>
            <person name="Chapman S.B."/>
            <person name="Dewar J."/>
            <person name="Goldberg J."/>
            <person name="Griggs A."/>
            <person name="Gujja S."/>
            <person name="Hansen M."/>
            <person name="Howarth C."/>
            <person name="Imamovic A."/>
            <person name="Larimer J."/>
            <person name="McCowan C."/>
            <person name="Murphy C."/>
            <person name="Neiman D."/>
            <person name="Pearson M."/>
            <person name="Priest M."/>
            <person name="Roberts A."/>
            <person name="Saif S."/>
            <person name="Shea T."/>
            <person name="Sisk P."/>
            <person name="Sykes S."/>
            <person name="Wortman J."/>
            <person name="Nusbaum C."/>
            <person name="Birren B."/>
        </authorList>
    </citation>
    <scope>NUCLEOTIDE SEQUENCE [LARGE SCALE GENOMIC DNA]</scope>
    <source>
        <strain evidence="4 5">PRA339</strain>
    </source>
</reference>
<dbReference type="OrthoDB" id="7676488at2759"/>
<dbReference type="HOGENOM" id="CLU_069688_0_1_1"/>
<sequence>MSDKRYAIFPTRMNKTIIETKLKSAEKGHNLLKKKSDALQARFRQLQKVLQDKKKTAEAFVNKSYNDLAHAEYLGASVSTYINACRKKPMFIDTSVEQVSGVSLPSFRVIQHDKGPVISYGKTGQALMKCRDQFITSLHLLVELCMLQNSFKGLNEVFQSTNRKINSLEFLMIPKLRNTLSYIFSELDENEREEFFRLKKIQKLKKE</sequence>
<dbReference type="EMBL" id="KK365132">
    <property type="protein sequence ID" value="KCZ82098.1"/>
    <property type="molecule type" value="Genomic_DNA"/>
</dbReference>
<proteinExistence type="inferred from homology"/>
<name>A0A059F4C0_9MICR</name>
<dbReference type="STRING" id="1288291.A0A059F4C0"/>
<evidence type="ECO:0000256" key="1">
    <source>
        <dbReference type="ARBA" id="ARBA00005850"/>
    </source>
</evidence>
<dbReference type="Proteomes" id="UP000030655">
    <property type="component" value="Unassembled WGS sequence"/>
</dbReference>
<comment type="similarity">
    <text evidence="1">Belongs to the V-ATPase D subunit family.</text>
</comment>
<gene>
    <name evidence="4" type="ORF">H312_00372</name>
</gene>
<organism evidence="4 5">
    <name type="scientific">Anncaliia algerae PRA339</name>
    <dbReference type="NCBI Taxonomy" id="1288291"/>
    <lineage>
        <taxon>Eukaryota</taxon>
        <taxon>Fungi</taxon>
        <taxon>Fungi incertae sedis</taxon>
        <taxon>Microsporidia</taxon>
        <taxon>Tubulinosematoidea</taxon>
        <taxon>Tubulinosematidae</taxon>
        <taxon>Anncaliia</taxon>
    </lineage>
</organism>
<keyword evidence="2" id="KW-0813">Transport</keyword>
<dbReference type="NCBIfam" id="TIGR00309">
    <property type="entry name" value="V_ATPase_subD"/>
    <property type="match status" value="1"/>
</dbReference>
<feature type="non-terminal residue" evidence="4">
    <location>
        <position position="1"/>
    </location>
</feature>
<dbReference type="Pfam" id="PF01813">
    <property type="entry name" value="ATP-synt_D"/>
    <property type="match status" value="1"/>
</dbReference>
<dbReference type="InterPro" id="IPR002699">
    <property type="entry name" value="V_ATPase_D"/>
</dbReference>
<dbReference type="VEuPathDB" id="MicrosporidiaDB:H312_00372"/>
<dbReference type="GO" id="GO:0046961">
    <property type="term" value="F:proton-transporting ATPase activity, rotational mechanism"/>
    <property type="evidence" value="ECO:0007669"/>
    <property type="project" value="InterPro"/>
</dbReference>
<evidence type="ECO:0000256" key="2">
    <source>
        <dbReference type="ARBA" id="ARBA00022448"/>
    </source>
</evidence>
<dbReference type="PANTHER" id="PTHR11671">
    <property type="entry name" value="V-TYPE ATP SYNTHASE SUBUNIT D"/>
    <property type="match status" value="1"/>
</dbReference>
<evidence type="ECO:0008006" key="6">
    <source>
        <dbReference type="Google" id="ProtNLM"/>
    </source>
</evidence>
<evidence type="ECO:0000256" key="3">
    <source>
        <dbReference type="ARBA" id="ARBA00023065"/>
    </source>
</evidence>
<keyword evidence="3" id="KW-0406">Ion transport</keyword>
<keyword evidence="5" id="KW-1185">Reference proteome</keyword>
<protein>
    <recommendedName>
        <fullName evidence="6">V-type ATPase, D subunit</fullName>
    </recommendedName>
</protein>
<dbReference type="Gene3D" id="1.10.287.3240">
    <property type="match status" value="1"/>
</dbReference>